<protein>
    <submittedName>
        <fullName evidence="4">DUF3298 domain-containing protein</fullName>
    </submittedName>
</protein>
<accession>A0ABR7HQY4</accession>
<dbReference type="Pfam" id="PF13739">
    <property type="entry name" value="PdaC"/>
    <property type="match status" value="1"/>
</dbReference>
<keyword evidence="1" id="KW-1133">Transmembrane helix</keyword>
<evidence type="ECO:0000259" key="3">
    <source>
        <dbReference type="Pfam" id="PF13739"/>
    </source>
</evidence>
<dbReference type="InterPro" id="IPR025303">
    <property type="entry name" value="PdaC"/>
</dbReference>
<keyword evidence="1" id="KW-0472">Membrane</keyword>
<proteinExistence type="predicted"/>
<feature type="domain" description="Deacetylase PdaC" evidence="3">
    <location>
        <begin position="97"/>
        <end position="177"/>
    </location>
</feature>
<keyword evidence="1" id="KW-0812">Transmembrane</keyword>
<feature type="domain" description="DUF3298" evidence="2">
    <location>
        <begin position="210"/>
        <end position="281"/>
    </location>
</feature>
<dbReference type="RefSeq" id="WP_186963079.1">
    <property type="nucleotide sequence ID" value="NZ_JACOPR010000002.1"/>
</dbReference>
<dbReference type="Gene3D" id="3.30.565.40">
    <property type="entry name" value="Fervidobacterium nodosum Rt17-B1 like"/>
    <property type="match status" value="1"/>
</dbReference>
<reference evidence="4 5" key="1">
    <citation type="submission" date="2020-08" db="EMBL/GenBank/DDBJ databases">
        <title>Genome public.</title>
        <authorList>
            <person name="Liu C."/>
            <person name="Sun Q."/>
        </authorList>
    </citation>
    <scope>NUCLEOTIDE SEQUENCE [LARGE SCALE GENOMIC DNA]</scope>
    <source>
        <strain evidence="4 5">New-38</strain>
    </source>
</reference>
<keyword evidence="5" id="KW-1185">Reference proteome</keyword>
<feature type="transmembrane region" description="Helical" evidence="1">
    <location>
        <begin position="45"/>
        <end position="66"/>
    </location>
</feature>
<comment type="caution">
    <text evidence="4">The sequence shown here is derived from an EMBL/GenBank/DDBJ whole genome shotgun (WGS) entry which is preliminary data.</text>
</comment>
<sequence>MHEHWKEAKERYEAIEIPEDLSFATESAVRRGNRRYLRRRTLRRGWGAGLATCACFCLLVNGSPAFASAVSSLPVLGDLARIVTVEQYQINDREHLIDVRLPALTDTGNTDLEQRINTEIRTRIDQVLAEAEERAREARDAFVDTGGRAEDFTPIIIDVDYEVKCSNQQYLSFVIYKTETLASAYTEIYTYNLDLTTGTELTLPGLLGPDWKERCDQVIRDEMARRTAEEDAVYFTQDQGGFSGVTDDQAFYLDADGNPVLFFEKYEIAPGYMGIQSFSVPLP</sequence>
<dbReference type="Proteomes" id="UP000660021">
    <property type="component" value="Unassembled WGS sequence"/>
</dbReference>
<dbReference type="EMBL" id="JACOPR010000002">
    <property type="protein sequence ID" value="MBC5729940.1"/>
    <property type="molecule type" value="Genomic_DNA"/>
</dbReference>
<dbReference type="InterPro" id="IPR021729">
    <property type="entry name" value="DUF3298"/>
</dbReference>
<dbReference type="InterPro" id="IPR037126">
    <property type="entry name" value="PdaC/RsiV-like_sf"/>
</dbReference>
<organism evidence="4 5">
    <name type="scientific">Pseudoflavonifractor hominis</name>
    <dbReference type="NCBI Taxonomy" id="2763059"/>
    <lineage>
        <taxon>Bacteria</taxon>
        <taxon>Bacillati</taxon>
        <taxon>Bacillota</taxon>
        <taxon>Clostridia</taxon>
        <taxon>Eubacteriales</taxon>
        <taxon>Oscillospiraceae</taxon>
        <taxon>Pseudoflavonifractor</taxon>
    </lineage>
</organism>
<evidence type="ECO:0000313" key="5">
    <source>
        <dbReference type="Proteomes" id="UP000660021"/>
    </source>
</evidence>
<dbReference type="Gene3D" id="3.90.640.20">
    <property type="entry name" value="Heat-shock cognate protein, ATPase"/>
    <property type="match status" value="1"/>
</dbReference>
<gene>
    <name evidence="4" type="ORF">H8S34_03715</name>
</gene>
<dbReference type="Pfam" id="PF11738">
    <property type="entry name" value="DUF3298"/>
    <property type="match status" value="1"/>
</dbReference>
<name>A0ABR7HQY4_9FIRM</name>
<evidence type="ECO:0000256" key="1">
    <source>
        <dbReference type="SAM" id="Phobius"/>
    </source>
</evidence>
<evidence type="ECO:0000313" key="4">
    <source>
        <dbReference type="EMBL" id="MBC5729940.1"/>
    </source>
</evidence>
<evidence type="ECO:0000259" key="2">
    <source>
        <dbReference type="Pfam" id="PF11738"/>
    </source>
</evidence>